<organism evidence="1 2">
    <name type="scientific">Corynebacterium halotolerans YIM 70093 = DSM 44683</name>
    <dbReference type="NCBI Taxonomy" id="1121362"/>
    <lineage>
        <taxon>Bacteria</taxon>
        <taxon>Bacillati</taxon>
        <taxon>Actinomycetota</taxon>
        <taxon>Actinomycetes</taxon>
        <taxon>Mycobacteriales</taxon>
        <taxon>Corynebacteriaceae</taxon>
        <taxon>Corynebacterium</taxon>
    </lineage>
</organism>
<dbReference type="STRING" id="1121362.A605_06980"/>
<name>M1NLY9_9CORY</name>
<dbReference type="Proteomes" id="UP000011723">
    <property type="component" value="Chromosome"/>
</dbReference>
<keyword evidence="2" id="KW-1185">Reference proteome</keyword>
<gene>
    <name evidence="1" type="ORF">A605_06980</name>
</gene>
<dbReference type="EMBL" id="CP003697">
    <property type="protein sequence ID" value="AGF72398.1"/>
    <property type="molecule type" value="Genomic_DNA"/>
</dbReference>
<protein>
    <submittedName>
        <fullName evidence="1">Uncharacterized protein</fullName>
    </submittedName>
</protein>
<accession>M1NLY9</accession>
<dbReference type="KEGG" id="chn:A605_06980"/>
<dbReference type="HOGENOM" id="CLU_2933548_0_0_11"/>
<dbReference type="AlphaFoldDB" id="M1NLY9"/>
<proteinExistence type="predicted"/>
<evidence type="ECO:0000313" key="2">
    <source>
        <dbReference type="Proteomes" id="UP000011723"/>
    </source>
</evidence>
<sequence>MGILGTFPSVGRSMRDVRCGYEHRTARQTPVLHHHPIKPMITVGVALREDGAERLDDPLH</sequence>
<evidence type="ECO:0000313" key="1">
    <source>
        <dbReference type="EMBL" id="AGF72398.1"/>
    </source>
</evidence>
<reference evidence="1 2" key="1">
    <citation type="journal article" date="2012" name="Stand. Genomic Sci.">
        <title>Genome sequence of the halotolerant bacterium Corynebacterium halotolerans type strain YIM 70093(T) (= DSM 44683(T)).</title>
        <authorList>
            <person name="Ruckert C."/>
            <person name="Albersmeier A."/>
            <person name="Al-Dilaimi A."/>
            <person name="Niehaus K."/>
            <person name="Szczepanowski R."/>
            <person name="Kalinowski J."/>
        </authorList>
    </citation>
    <scope>NUCLEOTIDE SEQUENCE [LARGE SCALE GENOMIC DNA]</scope>
    <source>
        <strain evidence="1">YIM 70093</strain>
    </source>
</reference>